<evidence type="ECO:0000313" key="2">
    <source>
        <dbReference type="EMBL" id="KAJ6636636.1"/>
    </source>
</evidence>
<accession>A0A9Q0MRH2</accession>
<keyword evidence="1" id="KW-0812">Transmembrane</keyword>
<feature type="transmembrane region" description="Helical" evidence="1">
    <location>
        <begin position="65"/>
        <end position="89"/>
    </location>
</feature>
<gene>
    <name evidence="2" type="ORF">Bhyg_15227</name>
</gene>
<keyword evidence="1" id="KW-1133">Transmembrane helix</keyword>
<proteinExistence type="predicted"/>
<evidence type="ECO:0000256" key="1">
    <source>
        <dbReference type="SAM" id="Phobius"/>
    </source>
</evidence>
<sequence>MIFYMLLSVSPNLEIFLTTIYTSWCLYSEEILSFDRLMDKVTVCQSTDGVEIKMYVFYLRYAVSLIHILQFISAYVMLAAELLTIYPIIFNKSPSLLTPIIMASKFRQIYLNVTSVVLGAVLWYFSENDFKEFRCFCWKFLFNMGLSYYIIYSYEFFREYIGKMSSCFPAKSIQTLPPTIDFKDSVDSVCSRSSITSTSPRKATEVFNFNFIDRRTKENFLSTTITKGVVVNSE</sequence>
<evidence type="ECO:0000313" key="3">
    <source>
        <dbReference type="Proteomes" id="UP001151699"/>
    </source>
</evidence>
<name>A0A9Q0MRH2_9DIPT</name>
<reference evidence="2" key="1">
    <citation type="submission" date="2022-07" db="EMBL/GenBank/DDBJ databases">
        <authorList>
            <person name="Trinca V."/>
            <person name="Uliana J.V.C."/>
            <person name="Torres T.T."/>
            <person name="Ward R.J."/>
            <person name="Monesi N."/>
        </authorList>
    </citation>
    <scope>NUCLEOTIDE SEQUENCE</scope>
    <source>
        <strain evidence="2">HSMRA1968</strain>
        <tissue evidence="2">Whole embryos</tissue>
    </source>
</reference>
<dbReference type="EMBL" id="WJQU01000004">
    <property type="protein sequence ID" value="KAJ6636636.1"/>
    <property type="molecule type" value="Genomic_DNA"/>
</dbReference>
<dbReference type="OrthoDB" id="10500801at2759"/>
<protein>
    <submittedName>
        <fullName evidence="2">Uncharacterized protein</fullName>
    </submittedName>
</protein>
<feature type="transmembrane region" description="Helical" evidence="1">
    <location>
        <begin position="109"/>
        <end position="126"/>
    </location>
</feature>
<comment type="caution">
    <text evidence="2">The sequence shown here is derived from an EMBL/GenBank/DDBJ whole genome shotgun (WGS) entry which is preliminary data.</text>
</comment>
<feature type="transmembrane region" description="Helical" evidence="1">
    <location>
        <begin position="138"/>
        <end position="157"/>
    </location>
</feature>
<organism evidence="2 3">
    <name type="scientific">Pseudolycoriella hygida</name>
    <dbReference type="NCBI Taxonomy" id="35572"/>
    <lineage>
        <taxon>Eukaryota</taxon>
        <taxon>Metazoa</taxon>
        <taxon>Ecdysozoa</taxon>
        <taxon>Arthropoda</taxon>
        <taxon>Hexapoda</taxon>
        <taxon>Insecta</taxon>
        <taxon>Pterygota</taxon>
        <taxon>Neoptera</taxon>
        <taxon>Endopterygota</taxon>
        <taxon>Diptera</taxon>
        <taxon>Nematocera</taxon>
        <taxon>Sciaroidea</taxon>
        <taxon>Sciaridae</taxon>
        <taxon>Pseudolycoriella</taxon>
    </lineage>
</organism>
<dbReference type="AlphaFoldDB" id="A0A9Q0MRH2"/>
<keyword evidence="1" id="KW-0472">Membrane</keyword>
<dbReference type="Proteomes" id="UP001151699">
    <property type="component" value="Chromosome C"/>
</dbReference>
<keyword evidence="3" id="KW-1185">Reference proteome</keyword>